<comment type="caution">
    <text evidence="1">The sequence shown here is derived from an EMBL/GenBank/DDBJ whole genome shotgun (WGS) entry which is preliminary data.</text>
</comment>
<gene>
    <name evidence="1" type="ORF">LCGC14_3015740</name>
</gene>
<reference evidence="1" key="1">
    <citation type="journal article" date="2015" name="Nature">
        <title>Complex archaea that bridge the gap between prokaryotes and eukaryotes.</title>
        <authorList>
            <person name="Spang A."/>
            <person name="Saw J.H."/>
            <person name="Jorgensen S.L."/>
            <person name="Zaremba-Niedzwiedzka K."/>
            <person name="Martijn J."/>
            <person name="Lind A.E."/>
            <person name="van Eijk R."/>
            <person name="Schleper C."/>
            <person name="Guy L."/>
            <person name="Ettema T.J."/>
        </authorList>
    </citation>
    <scope>NUCLEOTIDE SEQUENCE</scope>
</reference>
<name>A0A0F8ZMY3_9ZZZZ</name>
<organism evidence="1">
    <name type="scientific">marine sediment metagenome</name>
    <dbReference type="NCBI Taxonomy" id="412755"/>
    <lineage>
        <taxon>unclassified sequences</taxon>
        <taxon>metagenomes</taxon>
        <taxon>ecological metagenomes</taxon>
    </lineage>
</organism>
<evidence type="ECO:0000313" key="1">
    <source>
        <dbReference type="EMBL" id="KKK61296.1"/>
    </source>
</evidence>
<sequence>MTLIIEQRFKLLNTLCLLFQNQRVFMRGQGNQVYGSVITPNSIKMMNVPTFRQEFVVRLLPYIDMLINIWTTLSSWMFRHIDANVILALLNMSTTRPPTTVSSNIYSAHTCPHTLPTSFSRVVHGLPAIWASAFHSGVACFLSSHIIPPLLYCTIYSRNTSSWTFLYNDSGTRFDNIQPYEVE</sequence>
<dbReference type="EMBL" id="LAZR01062548">
    <property type="protein sequence ID" value="KKK61296.1"/>
    <property type="molecule type" value="Genomic_DNA"/>
</dbReference>
<protein>
    <submittedName>
        <fullName evidence="1">Uncharacterized protein</fullName>
    </submittedName>
</protein>
<proteinExistence type="predicted"/>
<dbReference type="AlphaFoldDB" id="A0A0F8ZMY3"/>
<accession>A0A0F8ZMY3</accession>